<dbReference type="Proteomes" id="UP000315577">
    <property type="component" value="Unassembled WGS sequence"/>
</dbReference>
<sequence>MLRPLYQTRQHGLASLLITVVLVLAATLLALTLNRTTIAEYVMLRNQKAQQQAFINAMSALETLKANYANNAANTSLDTTNMKAAVCSSESAINAWPSSPTALCGSGGSMPTIIVAVGRSDDATAIERVTERLIGTNPTQGGRQFPTPLLTGGAANIGGSATVINYFNDFTIWAGGNLSAQNATINTLIRNTATDPNPTPETRDYRATNAGPNCNNVPAGYTCSTNMGNNNSIVGLDIIDNDPTLLTLSGLTSDDFLQASLGTGMSRQAFVNYYAGWTVDLRGNFQTTYGYPPSSSSFDSVMNNGTPRARVVYVHGDLDISGNTTYGSASAPILLVVDGNVQIKGTFYGSIISMGTFSTTGNTTIYGAVLSKNAGGGSGNTTIVYDPYPNLNYQPFAGAGKPQAIPGSWKDW</sequence>
<dbReference type="Proteomes" id="UP000295536">
    <property type="component" value="Unassembled WGS sequence"/>
</dbReference>
<evidence type="ECO:0000313" key="3">
    <source>
        <dbReference type="EMBL" id="TCS95215.1"/>
    </source>
</evidence>
<accession>A0A4R3L849</accession>
<reference evidence="3 5" key="1">
    <citation type="submission" date="2019-03" db="EMBL/GenBank/DDBJ databases">
        <title>Genomic Encyclopedia of Type Strains, Phase IV (KMG-IV): sequencing the most valuable type-strain genomes for metagenomic binning, comparative biology and taxonomic classification.</title>
        <authorList>
            <person name="Goeker M."/>
        </authorList>
    </citation>
    <scope>NUCLEOTIDE SEQUENCE [LARGE SCALE GENOMIC DNA]</scope>
    <source>
        <strain evidence="3 5">DSM 12034</strain>
    </source>
</reference>
<comment type="caution">
    <text evidence="3">The sequence shown here is derived from an EMBL/GenBank/DDBJ whole genome shotgun (WGS) entry which is preliminary data.</text>
</comment>
<protein>
    <submittedName>
        <fullName evidence="3">Tfp pilus assembly protein PilX</fullName>
    </submittedName>
</protein>
<dbReference type="EMBL" id="SMAH01000016">
    <property type="protein sequence ID" value="TCS95215.1"/>
    <property type="molecule type" value="Genomic_DNA"/>
</dbReference>
<gene>
    <name evidence="3" type="ORF">EDC36_11651</name>
    <name evidence="4" type="ORF">Tigna_02255</name>
</gene>
<evidence type="ECO:0000256" key="2">
    <source>
        <dbReference type="SAM" id="Phobius"/>
    </source>
</evidence>
<evidence type="ECO:0000256" key="1">
    <source>
        <dbReference type="SAM" id="MobiDB-lite"/>
    </source>
</evidence>
<feature type="region of interest" description="Disordered" evidence="1">
    <location>
        <begin position="191"/>
        <end position="211"/>
    </location>
</feature>
<keyword evidence="2" id="KW-0472">Membrane</keyword>
<evidence type="ECO:0000313" key="4">
    <source>
        <dbReference type="EMBL" id="TSE19362.1"/>
    </source>
</evidence>
<dbReference type="AlphaFoldDB" id="A0A4R3L849"/>
<keyword evidence="2" id="KW-0812">Transmembrane</keyword>
<keyword evidence="6" id="KW-1185">Reference proteome</keyword>
<organism evidence="3 5">
    <name type="scientific">Tepidimonas ignava</name>
    <dbReference type="NCBI Taxonomy" id="114249"/>
    <lineage>
        <taxon>Bacteria</taxon>
        <taxon>Pseudomonadati</taxon>
        <taxon>Pseudomonadota</taxon>
        <taxon>Betaproteobacteria</taxon>
        <taxon>Burkholderiales</taxon>
        <taxon>Tepidimonas</taxon>
    </lineage>
</organism>
<evidence type="ECO:0000313" key="5">
    <source>
        <dbReference type="Proteomes" id="UP000295536"/>
    </source>
</evidence>
<name>A0A4R3L849_9BURK</name>
<feature type="transmembrane region" description="Helical" evidence="2">
    <location>
        <begin position="12"/>
        <end position="33"/>
    </location>
</feature>
<reference evidence="4 6" key="2">
    <citation type="submission" date="2019-07" db="EMBL/GenBank/DDBJ databases">
        <title>Tepidimonas ignava SPS-1037 draft genome.</title>
        <authorList>
            <person name="Da Costa M.S."/>
            <person name="Froufe H.J.C."/>
            <person name="Egas C."/>
            <person name="Albuquerque L."/>
        </authorList>
    </citation>
    <scope>NUCLEOTIDE SEQUENCE [LARGE SCALE GENOMIC DNA]</scope>
    <source>
        <strain evidence="4 6">SPS-1037</strain>
    </source>
</reference>
<proteinExistence type="predicted"/>
<keyword evidence="2" id="KW-1133">Transmembrane helix</keyword>
<dbReference type="OrthoDB" id="5786365at2"/>
<evidence type="ECO:0000313" key="6">
    <source>
        <dbReference type="Proteomes" id="UP000315577"/>
    </source>
</evidence>
<dbReference type="EMBL" id="VJNC01000017">
    <property type="protein sequence ID" value="TSE19362.1"/>
    <property type="molecule type" value="Genomic_DNA"/>
</dbReference>
<dbReference type="RefSeq" id="WP_132963417.1">
    <property type="nucleotide sequence ID" value="NZ_SMAH01000016.1"/>
</dbReference>